<name>A0A2Z2KSX4_9BACL</name>
<protein>
    <submittedName>
        <fullName evidence="2">Uncharacterized protein</fullName>
    </submittedName>
</protein>
<dbReference type="AlphaFoldDB" id="A0A2Z2KSX4"/>
<evidence type="ECO:0000313" key="2">
    <source>
        <dbReference type="EMBL" id="ASA22358.1"/>
    </source>
</evidence>
<keyword evidence="3" id="KW-1185">Reference proteome</keyword>
<evidence type="ECO:0000313" key="3">
    <source>
        <dbReference type="Proteomes" id="UP000249890"/>
    </source>
</evidence>
<dbReference type="RefSeq" id="WP_087916357.1">
    <property type="nucleotide sequence ID" value="NZ_CP021780.1"/>
</dbReference>
<organism evidence="2 3">
    <name type="scientific">Paenibacillus donghaensis</name>
    <dbReference type="NCBI Taxonomy" id="414771"/>
    <lineage>
        <taxon>Bacteria</taxon>
        <taxon>Bacillati</taxon>
        <taxon>Bacillota</taxon>
        <taxon>Bacilli</taxon>
        <taxon>Bacillales</taxon>
        <taxon>Paenibacillaceae</taxon>
        <taxon>Paenibacillus</taxon>
    </lineage>
</organism>
<dbReference type="OrthoDB" id="2662647at2"/>
<reference evidence="2 3" key="1">
    <citation type="submission" date="2017-06" db="EMBL/GenBank/DDBJ databases">
        <title>Complete genome sequence of Paenibacillus donghaensis KCTC 13049T isolated from East Sea sediment, South Korea.</title>
        <authorList>
            <person name="Jung B.K."/>
            <person name="Hong S.-J."/>
            <person name="Shin J.-H."/>
        </authorList>
    </citation>
    <scope>NUCLEOTIDE SEQUENCE [LARGE SCALE GENOMIC DNA]</scope>
    <source>
        <strain evidence="2 3">KCTC 13049</strain>
    </source>
</reference>
<feature type="compositionally biased region" description="Polar residues" evidence="1">
    <location>
        <begin position="20"/>
        <end position="36"/>
    </location>
</feature>
<accession>A0A2Z2KSX4</accession>
<gene>
    <name evidence="2" type="ORF">B9T62_17140</name>
</gene>
<feature type="compositionally biased region" description="Basic residues" evidence="1">
    <location>
        <begin position="1"/>
        <end position="12"/>
    </location>
</feature>
<sequence length="72" mass="8113">MSKNRVWNKGKHNGAGLSRKQPTSVENTPAEGTTQPEVEASNPRIDTVKPMNRENWVVRPSRVIQKTKKTTD</sequence>
<dbReference type="KEGG" id="pdh:B9T62_17140"/>
<evidence type="ECO:0000256" key="1">
    <source>
        <dbReference type="SAM" id="MobiDB-lite"/>
    </source>
</evidence>
<proteinExistence type="predicted"/>
<dbReference type="Proteomes" id="UP000249890">
    <property type="component" value="Chromosome"/>
</dbReference>
<dbReference type="EMBL" id="CP021780">
    <property type="protein sequence ID" value="ASA22358.1"/>
    <property type="molecule type" value="Genomic_DNA"/>
</dbReference>
<feature type="region of interest" description="Disordered" evidence="1">
    <location>
        <begin position="1"/>
        <end position="72"/>
    </location>
</feature>